<comment type="similarity">
    <text evidence="1">Belongs to the LOR family.</text>
</comment>
<dbReference type="InterPro" id="IPR038595">
    <property type="entry name" value="LOR_sf"/>
</dbReference>
<dbReference type="InterPro" id="IPR025659">
    <property type="entry name" value="Tubby-like_C"/>
</dbReference>
<protein>
    <submittedName>
        <fullName evidence="2">LURP-one-related family protein</fullName>
    </submittedName>
</protein>
<dbReference type="EMBL" id="CP065856">
    <property type="protein sequence ID" value="QPV64136.1"/>
    <property type="molecule type" value="Genomic_DNA"/>
</dbReference>
<gene>
    <name evidence="2" type="ORF">I7X12_05790</name>
</gene>
<dbReference type="KEGG" id="hlt:I7X12_05790"/>
<accession>A0A7T3G0Q1</accession>
<dbReference type="RefSeq" id="WP_198062910.1">
    <property type="nucleotide sequence ID" value="NZ_CP065856.1"/>
</dbReference>
<reference evidence="2 3" key="1">
    <citation type="submission" date="2020-12" db="EMBL/GenBank/DDBJ databases">
        <title>Halosimplex halophilum sp. nov. and Halosimplex salinum sp. nov., two new members of the genus Halosimplex.</title>
        <authorList>
            <person name="Cui H.L."/>
        </authorList>
    </citation>
    <scope>NUCLEOTIDE SEQUENCE [LARGE SCALE GENOMIC DNA]</scope>
    <source>
        <strain evidence="2 3">YGH94</strain>
    </source>
</reference>
<name>A0A7T3G0Q1_9EURY</name>
<dbReference type="InterPro" id="IPR007612">
    <property type="entry name" value="LOR"/>
</dbReference>
<evidence type="ECO:0000313" key="2">
    <source>
        <dbReference type="EMBL" id="QPV64136.1"/>
    </source>
</evidence>
<sequence>MPPDRGVGSGGQTATPTRYRMRERLLAIGDDFVIETAAGQPAFRVDGKALRVRDTIQIRDREGTPLYRVQERMLRFRETMVIERDGQRVATIHKALVTPLRDRFDVQVEGGPPLSVQGNVFDHEYAITRDGLRIATVSKRYFRVRDTYGVEVVPGEDDAFVLAVVAAIDELRESEQGDRRRVGR</sequence>
<evidence type="ECO:0000313" key="3">
    <source>
        <dbReference type="Proteomes" id="UP000595001"/>
    </source>
</evidence>
<dbReference type="Proteomes" id="UP000595001">
    <property type="component" value="Chromosome"/>
</dbReference>
<dbReference type="AlphaFoldDB" id="A0A7T3G0Q1"/>
<evidence type="ECO:0000256" key="1">
    <source>
        <dbReference type="ARBA" id="ARBA00005437"/>
    </source>
</evidence>
<organism evidence="2 3">
    <name type="scientific">Halosimplex litoreum</name>
    <dbReference type="NCBI Taxonomy" id="1198301"/>
    <lineage>
        <taxon>Archaea</taxon>
        <taxon>Methanobacteriati</taxon>
        <taxon>Methanobacteriota</taxon>
        <taxon>Stenosarchaea group</taxon>
        <taxon>Halobacteria</taxon>
        <taxon>Halobacteriales</taxon>
        <taxon>Haloarculaceae</taxon>
        <taxon>Halosimplex</taxon>
    </lineage>
</organism>
<dbReference type="OrthoDB" id="286759at2157"/>
<dbReference type="GeneID" id="60587985"/>
<dbReference type="Pfam" id="PF04525">
    <property type="entry name" value="LOR"/>
    <property type="match status" value="1"/>
</dbReference>
<dbReference type="Gene3D" id="2.40.160.200">
    <property type="entry name" value="LURP1-related"/>
    <property type="match status" value="1"/>
</dbReference>
<keyword evidence="3" id="KW-1185">Reference proteome</keyword>
<proteinExistence type="inferred from homology"/>
<dbReference type="SUPFAM" id="SSF54518">
    <property type="entry name" value="Tubby C-terminal domain-like"/>
    <property type="match status" value="1"/>
</dbReference>